<dbReference type="Proteomes" id="UP001172083">
    <property type="component" value="Unassembled WGS sequence"/>
</dbReference>
<name>A0ABT8LDV0_9BACT</name>
<evidence type="ECO:0000313" key="2">
    <source>
        <dbReference type="Proteomes" id="UP001172083"/>
    </source>
</evidence>
<protein>
    <submittedName>
        <fullName evidence="1">Uncharacterized protein</fullName>
    </submittedName>
</protein>
<keyword evidence="2" id="KW-1185">Reference proteome</keyword>
<proteinExistence type="predicted"/>
<dbReference type="EMBL" id="JAUJEB010000007">
    <property type="protein sequence ID" value="MDN5215952.1"/>
    <property type="molecule type" value="Genomic_DNA"/>
</dbReference>
<reference evidence="1" key="1">
    <citation type="submission" date="2023-06" db="EMBL/GenBank/DDBJ databases">
        <title>Genomic of Agaribacillus aureum.</title>
        <authorList>
            <person name="Wang G."/>
        </authorList>
    </citation>
    <scope>NUCLEOTIDE SEQUENCE</scope>
    <source>
        <strain evidence="1">BMA12</strain>
    </source>
</reference>
<accession>A0ABT8LDV0</accession>
<sequence length="385" mass="44331">MFRISHYYNWLSSISRLWSWTALAGRLLIAYFVLQSIVAEAENGTPNLHLRLFNYTSEIPEGILSGRSAVFVLVDDENKDRTGWKELSIKAHKVIVGTGTDIVGYYNIYDLFAGHETQRSFAQDMLKREVKNILILEKKQGSFSLKVTKFNEKPTFMDHGQNAWRSENIDLREVMADYKRAVGASGQHRSNFLMADAPEFFEDTGLIRRQRFDIFNQDLKLDKLAVPLFPTAATGMNVEKGNSSNNISDQLLRHQQQWKIDSIELASIMETYPFAYGIVAADSDEKKLREQGYQFMLYYLNTSGKVIHDLLNYKSDKNVTDYITIKPSTDKPNLVTIQAHRPVYKYYIKHIFSGEIYLGNVWDAEESWQAALKNHINGIKNKIKQ</sequence>
<evidence type="ECO:0000313" key="1">
    <source>
        <dbReference type="EMBL" id="MDN5215952.1"/>
    </source>
</evidence>
<organism evidence="1 2">
    <name type="scientific">Agaribacillus aureus</name>
    <dbReference type="NCBI Taxonomy" id="3051825"/>
    <lineage>
        <taxon>Bacteria</taxon>
        <taxon>Pseudomonadati</taxon>
        <taxon>Bacteroidota</taxon>
        <taxon>Cytophagia</taxon>
        <taxon>Cytophagales</taxon>
        <taxon>Splendidivirgaceae</taxon>
        <taxon>Agaribacillus</taxon>
    </lineage>
</organism>
<gene>
    <name evidence="1" type="ORF">QQ020_27995</name>
</gene>
<dbReference type="RefSeq" id="WP_346761287.1">
    <property type="nucleotide sequence ID" value="NZ_JAUJEB010000007.1"/>
</dbReference>
<comment type="caution">
    <text evidence="1">The sequence shown here is derived from an EMBL/GenBank/DDBJ whole genome shotgun (WGS) entry which is preliminary data.</text>
</comment>